<dbReference type="EMBL" id="LAZR01001841">
    <property type="protein sequence ID" value="KKN38270.1"/>
    <property type="molecule type" value="Genomic_DNA"/>
</dbReference>
<dbReference type="AlphaFoldDB" id="A0A0F9Q2X6"/>
<sequence length="93" mass="10412">MKSSIYTVYNTCGKFVKIATRAVRHARKFKTFSYPGSYAEIGKIMLRGSVISVSRHPDDNKWTISGDPQDIGAIQQAGSAYLSYCEDHFTEVN</sequence>
<evidence type="ECO:0000313" key="1">
    <source>
        <dbReference type="EMBL" id="KKN38270.1"/>
    </source>
</evidence>
<protein>
    <submittedName>
        <fullName evidence="1">Uncharacterized protein</fullName>
    </submittedName>
</protein>
<organism evidence="1">
    <name type="scientific">marine sediment metagenome</name>
    <dbReference type="NCBI Taxonomy" id="412755"/>
    <lineage>
        <taxon>unclassified sequences</taxon>
        <taxon>metagenomes</taxon>
        <taxon>ecological metagenomes</taxon>
    </lineage>
</organism>
<comment type="caution">
    <text evidence="1">The sequence shown here is derived from an EMBL/GenBank/DDBJ whole genome shotgun (WGS) entry which is preliminary data.</text>
</comment>
<reference evidence="1" key="1">
    <citation type="journal article" date="2015" name="Nature">
        <title>Complex archaea that bridge the gap between prokaryotes and eukaryotes.</title>
        <authorList>
            <person name="Spang A."/>
            <person name="Saw J.H."/>
            <person name="Jorgensen S.L."/>
            <person name="Zaremba-Niedzwiedzka K."/>
            <person name="Martijn J."/>
            <person name="Lind A.E."/>
            <person name="van Eijk R."/>
            <person name="Schleper C."/>
            <person name="Guy L."/>
            <person name="Ettema T.J."/>
        </authorList>
    </citation>
    <scope>NUCLEOTIDE SEQUENCE</scope>
</reference>
<accession>A0A0F9Q2X6</accession>
<gene>
    <name evidence="1" type="ORF">LCGC14_0755090</name>
</gene>
<name>A0A0F9Q2X6_9ZZZZ</name>
<proteinExistence type="predicted"/>